<dbReference type="CDD" id="cd12152">
    <property type="entry name" value="F1-ATPase_delta"/>
    <property type="match status" value="1"/>
</dbReference>
<organism evidence="13">
    <name type="scientific">Triparma laevis</name>
    <dbReference type="NCBI Taxonomy" id="1534972"/>
    <lineage>
        <taxon>Eukaryota</taxon>
        <taxon>Sar</taxon>
        <taxon>Stramenopiles</taxon>
        <taxon>Ochrophyta</taxon>
        <taxon>Bolidophyceae</taxon>
        <taxon>Parmales</taxon>
        <taxon>Triparmaceae</taxon>
        <taxon>Triparma</taxon>
    </lineage>
</organism>
<keyword evidence="4 9" id="KW-0406">Ion transport</keyword>
<dbReference type="PANTHER" id="PTHR13822:SF10">
    <property type="entry name" value="ATP SYNTHASE EPSILON CHAIN, CHLOROPLASTIC"/>
    <property type="match status" value="1"/>
</dbReference>
<dbReference type="EMBL" id="AP014625">
    <property type="protein sequence ID" value="BAS19036.1"/>
    <property type="molecule type" value="Genomic_DNA"/>
</dbReference>
<dbReference type="SUPFAM" id="SSF51344">
    <property type="entry name" value="Epsilon subunit of F1F0-ATP synthase N-terminal domain"/>
    <property type="match status" value="1"/>
</dbReference>
<dbReference type="InterPro" id="IPR036771">
    <property type="entry name" value="ATPsynth_dsu/esu_N"/>
</dbReference>
<keyword evidence="9 10" id="KW-0375">Hydrogen ion transport</keyword>
<evidence type="ECO:0000259" key="12">
    <source>
        <dbReference type="Pfam" id="PF02823"/>
    </source>
</evidence>
<comment type="subunit">
    <text evidence="9 10">F-type ATPases have 2 components, CF(1) - the catalytic core - and CF(0) - the membrane proton channel. CF(1) has five subunits: alpha(3), beta(3), gamma(1), delta(1), epsilon(1). CF(0) has three main subunits: a, b and c.</text>
</comment>
<dbReference type="Gene3D" id="1.10.287.540">
    <property type="entry name" value="Helix hairpin bin"/>
    <property type="match status" value="1"/>
</dbReference>
<evidence type="ECO:0000256" key="7">
    <source>
        <dbReference type="ARBA" id="ARBA00023196"/>
    </source>
</evidence>
<comment type="function">
    <text evidence="9 10">Produces ATP from ADP in the presence of a proton gradient across the membrane.</text>
</comment>
<reference evidence="13" key="1">
    <citation type="journal article" date="2016" name="Curr. Genet.">
        <title>Sequencing and analysis of the complete organellar genomes of Parmales, a closely related group to Bacillariophyta (diatoms).</title>
        <authorList>
            <person name="Tajima N."/>
            <person name="Saitoh K."/>
            <person name="Sato S."/>
            <person name="Maruyama F."/>
            <person name="Ichinomiya M."/>
            <person name="Yoshikawa S."/>
            <person name="Kurokawa K."/>
            <person name="Ohta H."/>
            <person name="Tabata S."/>
            <person name="Kuwata A."/>
            <person name="Sato N."/>
        </authorList>
    </citation>
    <scope>NUCLEOTIDE SEQUENCE</scope>
</reference>
<evidence type="ECO:0000256" key="4">
    <source>
        <dbReference type="ARBA" id="ARBA00023065"/>
    </source>
</evidence>
<keyword evidence="7 9" id="KW-0139">CF(1)</keyword>
<dbReference type="InterPro" id="IPR020546">
    <property type="entry name" value="ATP_synth_F1_dsu/esu_N"/>
</dbReference>
<dbReference type="PANTHER" id="PTHR13822">
    <property type="entry name" value="ATP SYNTHASE DELTA/EPSILON CHAIN"/>
    <property type="match status" value="1"/>
</dbReference>
<evidence type="ECO:0000256" key="10">
    <source>
        <dbReference type="RuleBase" id="RU003655"/>
    </source>
</evidence>
<dbReference type="GO" id="GO:0045259">
    <property type="term" value="C:proton-transporting ATP synthase complex"/>
    <property type="evidence" value="ECO:0007669"/>
    <property type="project" value="UniProtKB-KW"/>
</dbReference>
<dbReference type="HAMAP" id="MF_00530">
    <property type="entry name" value="ATP_synth_epsil_bac"/>
    <property type="match status" value="1"/>
</dbReference>
<protein>
    <recommendedName>
        <fullName evidence="9 10">ATP synthase epsilon chain, chloroplastic</fullName>
    </recommendedName>
    <alternativeName>
        <fullName evidence="9">ATP synthase F1 sector epsilon subunit</fullName>
    </alternativeName>
    <alternativeName>
        <fullName evidence="9">F-ATPase epsilon subunit</fullName>
    </alternativeName>
</protein>
<keyword evidence="10 13" id="KW-0934">Plastid</keyword>
<comment type="similarity">
    <text evidence="2 9 10">Belongs to the ATPase epsilon chain family.</text>
</comment>
<dbReference type="GeneID" id="25398301"/>
<evidence type="ECO:0000256" key="3">
    <source>
        <dbReference type="ARBA" id="ARBA00022448"/>
    </source>
</evidence>
<name>A0A0K2RW23_9STRA</name>
<evidence type="ECO:0000256" key="5">
    <source>
        <dbReference type="ARBA" id="ARBA00023078"/>
    </source>
</evidence>
<evidence type="ECO:0000256" key="2">
    <source>
        <dbReference type="ARBA" id="ARBA00005712"/>
    </source>
</evidence>
<keyword evidence="11" id="KW-0175">Coiled coil</keyword>
<accession>A0A0K2RW23</accession>
<evidence type="ECO:0000256" key="11">
    <source>
        <dbReference type="SAM" id="Coils"/>
    </source>
</evidence>
<dbReference type="Pfam" id="PF02823">
    <property type="entry name" value="ATP-synt_DE_N"/>
    <property type="match status" value="1"/>
</dbReference>
<keyword evidence="6 9" id="KW-0472">Membrane</keyword>
<keyword evidence="8 9" id="KW-0066">ATP synthesis</keyword>
<dbReference type="Gene3D" id="2.60.15.10">
    <property type="entry name" value="F0F1 ATP synthase delta/epsilon subunit, N-terminal"/>
    <property type="match status" value="1"/>
</dbReference>
<geneLocation type="chloroplast" evidence="13"/>
<evidence type="ECO:0000256" key="6">
    <source>
        <dbReference type="ARBA" id="ARBA00023136"/>
    </source>
</evidence>
<evidence type="ECO:0000313" key="13">
    <source>
        <dbReference type="EMBL" id="BAS19036.1"/>
    </source>
</evidence>
<dbReference type="AlphaFoldDB" id="A0A0K2RW23"/>
<evidence type="ECO:0000256" key="8">
    <source>
        <dbReference type="ARBA" id="ARBA00023310"/>
    </source>
</evidence>
<keyword evidence="13" id="KW-0150">Chloroplast</keyword>
<gene>
    <name evidence="9 13" type="primary">atpE</name>
</gene>
<dbReference type="GO" id="GO:0046933">
    <property type="term" value="F:proton-transporting ATP synthase activity, rotational mechanism"/>
    <property type="evidence" value="ECO:0007669"/>
    <property type="project" value="UniProtKB-UniRule"/>
</dbReference>
<proteinExistence type="inferred from homology"/>
<feature type="domain" description="ATP synthase F1 complex delta/epsilon subunit N-terminal" evidence="12">
    <location>
        <begin position="4"/>
        <end position="80"/>
    </location>
</feature>
<evidence type="ECO:0000256" key="1">
    <source>
        <dbReference type="ARBA" id="ARBA00004170"/>
    </source>
</evidence>
<comment type="subcellular location">
    <subcellularLocation>
        <location evidence="1">Membrane</location>
        <topology evidence="1">Peripheral membrane protein</topology>
    </subcellularLocation>
    <subcellularLocation>
        <location evidence="9">Plastid</location>
        <location evidence="9">Chloroplast thylakoid membrane</location>
        <topology evidence="9">Peripheral membrane protein</topology>
    </subcellularLocation>
</comment>
<dbReference type="InterPro" id="IPR001469">
    <property type="entry name" value="ATP_synth_F1_dsu/esu"/>
</dbReference>
<dbReference type="GO" id="GO:0009535">
    <property type="term" value="C:chloroplast thylakoid membrane"/>
    <property type="evidence" value="ECO:0007669"/>
    <property type="project" value="UniProtKB-SubCell"/>
</dbReference>
<sequence>MTINIRVITPDRIVCSTTAEEIILPSTTGQLGILDGHAPLITALDIGVLRIKMDQKWTPMILFGGFAEIDQDQITILVNDVEEAASLKLDEVTAALEQATLAVENAETNREKIEASQNLKKASARVQAATFLS</sequence>
<dbReference type="GO" id="GO:0005524">
    <property type="term" value="F:ATP binding"/>
    <property type="evidence" value="ECO:0007669"/>
    <property type="project" value="UniProtKB-UniRule"/>
</dbReference>
<dbReference type="NCBIfam" id="TIGR01216">
    <property type="entry name" value="ATP_synt_epsi"/>
    <property type="match status" value="1"/>
</dbReference>
<dbReference type="RefSeq" id="YP_009163582.1">
    <property type="nucleotide sequence ID" value="NC_027746.1"/>
</dbReference>
<evidence type="ECO:0000256" key="9">
    <source>
        <dbReference type="HAMAP-Rule" id="MF_00530"/>
    </source>
</evidence>
<keyword evidence="3 9" id="KW-0813">Transport</keyword>
<feature type="coiled-coil region" evidence="11">
    <location>
        <begin position="89"/>
        <end position="125"/>
    </location>
</feature>
<keyword evidence="5 9" id="KW-0793">Thylakoid</keyword>